<dbReference type="EMBL" id="MSKS01000031">
    <property type="protein sequence ID" value="OLO68122.1"/>
    <property type="molecule type" value="Genomic_DNA"/>
</dbReference>
<dbReference type="OrthoDB" id="5118998at2"/>
<evidence type="ECO:0000256" key="2">
    <source>
        <dbReference type="SAM" id="Phobius"/>
    </source>
</evidence>
<feature type="transmembrane region" description="Helical" evidence="2">
    <location>
        <begin position="159"/>
        <end position="182"/>
    </location>
</feature>
<feature type="transmembrane region" description="Helical" evidence="2">
    <location>
        <begin position="47"/>
        <end position="74"/>
    </location>
</feature>
<sequence>MNASSTAGPRSITVPRADSSRPGLPVLARLTARLTRARLASREGETLLYLASVLAYTVATCAALTVAGGTWMLYSRGTHPERIPVWVDAAKNAGYGFDFMASQYLSMSILACAMLVPAMVGLASSAAVLGARSRERRLAVLRLMGLSGADVTRMSLLDALVQSVVGAVIGTAIYLITLPAWGGLTVMGTRITAGEMMLPLRYLAVVLVGVVTVGQVSAWRGLRQVRVSPLGVSRRSNRPRAGVWRVIVFLVTLFGAPQVIRSVPQQHRFIIVCVMIVALIAVFDLAGSWFTQLLSRGLAHLRGPVMRWTARRIQAAPTTTWHRVSAMGLLAFIGGFMSPMPLGLSTMTAKEAGSAEAFIYGLLWDVDKGAIITLAFGFALTATSILITQASGTIERAEQSRSLRRMGAPAGYGLRVMWMEAYTPLLLAVLGGAGLGIVMGSLLMGTSPMSGASPLALGVVIVGLVLTGLALSVCHPLYHRLLGTQERHND</sequence>
<feature type="transmembrane region" description="Helical" evidence="2">
    <location>
        <begin position="370"/>
        <end position="394"/>
    </location>
</feature>
<comment type="caution">
    <text evidence="3">The sequence shown here is derived from an EMBL/GenBank/DDBJ whole genome shotgun (WGS) entry which is preliminary data.</text>
</comment>
<evidence type="ECO:0000256" key="1">
    <source>
        <dbReference type="SAM" id="MobiDB-lite"/>
    </source>
</evidence>
<evidence type="ECO:0000313" key="4">
    <source>
        <dbReference type="Proteomes" id="UP000185963"/>
    </source>
</evidence>
<feature type="transmembrane region" description="Helical" evidence="2">
    <location>
        <begin position="269"/>
        <end position="294"/>
    </location>
</feature>
<keyword evidence="2" id="KW-0472">Membrane</keyword>
<dbReference type="RefSeq" id="WP_075390893.1">
    <property type="nucleotide sequence ID" value="NZ_MSKS01000031.1"/>
</dbReference>
<feature type="transmembrane region" description="Helical" evidence="2">
    <location>
        <begin position="455"/>
        <end position="478"/>
    </location>
</feature>
<accession>A0A1Q8WLU4</accession>
<name>A0A1Q8WLU4_9ACTO</name>
<feature type="transmembrane region" description="Helical" evidence="2">
    <location>
        <begin position="104"/>
        <end position="129"/>
    </location>
</feature>
<feature type="transmembrane region" description="Helical" evidence="2">
    <location>
        <begin position="202"/>
        <end position="222"/>
    </location>
</feature>
<feature type="transmembrane region" description="Helical" evidence="2">
    <location>
        <begin position="425"/>
        <end position="443"/>
    </location>
</feature>
<proteinExistence type="predicted"/>
<evidence type="ECO:0000313" key="3">
    <source>
        <dbReference type="EMBL" id="OLO68122.1"/>
    </source>
</evidence>
<feature type="transmembrane region" description="Helical" evidence="2">
    <location>
        <begin position="243"/>
        <end position="263"/>
    </location>
</feature>
<dbReference type="Proteomes" id="UP000185963">
    <property type="component" value="Unassembled WGS sequence"/>
</dbReference>
<organism evidence="3 4">
    <name type="scientific">Actinomyces oris</name>
    <dbReference type="NCBI Taxonomy" id="544580"/>
    <lineage>
        <taxon>Bacteria</taxon>
        <taxon>Bacillati</taxon>
        <taxon>Actinomycetota</taxon>
        <taxon>Actinomycetes</taxon>
        <taxon>Actinomycetales</taxon>
        <taxon>Actinomycetaceae</taxon>
        <taxon>Actinomyces</taxon>
    </lineage>
</organism>
<feature type="region of interest" description="Disordered" evidence="1">
    <location>
        <begin position="1"/>
        <end position="20"/>
    </location>
</feature>
<feature type="transmembrane region" description="Helical" evidence="2">
    <location>
        <begin position="315"/>
        <end position="337"/>
    </location>
</feature>
<keyword evidence="2" id="KW-1133">Transmembrane helix</keyword>
<gene>
    <name evidence="3" type="ORF">BKH20_09720</name>
</gene>
<keyword evidence="2" id="KW-0812">Transmembrane</keyword>
<reference evidence="3 4" key="1">
    <citation type="submission" date="2016-12" db="EMBL/GenBank/DDBJ databases">
        <title>Genomic comparison of strains in the 'Actinomyces naeslundii' group.</title>
        <authorList>
            <person name="Mughal S.R."/>
            <person name="Do T."/>
            <person name="Gilbert S.C."/>
            <person name="Witherden E.A."/>
            <person name="Didelot X."/>
            <person name="Beighton D."/>
        </authorList>
    </citation>
    <scope>NUCLEOTIDE SEQUENCE [LARGE SCALE GENOMIC DNA]</scope>
    <source>
        <strain evidence="3 4">WE8B-23</strain>
    </source>
</reference>
<dbReference type="AlphaFoldDB" id="A0A1Q8WLU4"/>
<protein>
    <submittedName>
        <fullName evidence="3">ABC transporter permease</fullName>
    </submittedName>
</protein>